<accession>A0A284QT20</accession>
<evidence type="ECO:0000313" key="2">
    <source>
        <dbReference type="Proteomes" id="UP000219338"/>
    </source>
</evidence>
<evidence type="ECO:0000313" key="1">
    <source>
        <dbReference type="EMBL" id="SJK99599.1"/>
    </source>
</evidence>
<sequence>MYEIIPLLDSYADSIVEMDRQTQPMRRVYKSRVDTIMDSASPIHGSSHHHRLIEETKSDNPDNVQAHHVLPDRYRSPILLSHKNQEDEELEDKDTQQGARGTSVVRRCRLSNPAVLTHCAATISIYAAAVRTFSKYRVSPSALSIQAYDECYFNASMRRGQGGPNNLAGRRYGSRTLLDIGQFPPPSLFTCENLYFHRLLLSDDHKALKFIDET</sequence>
<dbReference type="EMBL" id="FUEG01000002">
    <property type="protein sequence ID" value="SJK99599.1"/>
    <property type="molecule type" value="Genomic_DNA"/>
</dbReference>
<reference evidence="2" key="1">
    <citation type="journal article" date="2017" name="Nat. Ecol. Evol.">
        <title>Genome expansion and lineage-specific genetic innovations in the forest pathogenic fungi Armillaria.</title>
        <authorList>
            <person name="Sipos G."/>
            <person name="Prasanna A.N."/>
            <person name="Walter M.C."/>
            <person name="O'Connor E."/>
            <person name="Balint B."/>
            <person name="Krizsan K."/>
            <person name="Kiss B."/>
            <person name="Hess J."/>
            <person name="Varga T."/>
            <person name="Slot J."/>
            <person name="Riley R."/>
            <person name="Boka B."/>
            <person name="Rigling D."/>
            <person name="Barry K."/>
            <person name="Lee J."/>
            <person name="Mihaltcheva S."/>
            <person name="LaButti K."/>
            <person name="Lipzen A."/>
            <person name="Waldron R."/>
            <person name="Moloney N.M."/>
            <person name="Sperisen C."/>
            <person name="Kredics L."/>
            <person name="Vagvoelgyi C."/>
            <person name="Patrignani A."/>
            <person name="Fitzpatrick D."/>
            <person name="Nagy I."/>
            <person name="Doyle S."/>
            <person name="Anderson J.B."/>
            <person name="Grigoriev I.V."/>
            <person name="Gueldener U."/>
            <person name="Muensterkoetter M."/>
            <person name="Nagy L.G."/>
        </authorList>
    </citation>
    <scope>NUCLEOTIDE SEQUENCE [LARGE SCALE GENOMIC DNA]</scope>
    <source>
        <strain evidence="2">C18/9</strain>
    </source>
</reference>
<proteinExistence type="predicted"/>
<dbReference type="AlphaFoldDB" id="A0A284QT20"/>
<protein>
    <submittedName>
        <fullName evidence="1">Uncharacterized protein</fullName>
    </submittedName>
</protein>
<gene>
    <name evidence="1" type="ORF">ARMOST_02907</name>
</gene>
<name>A0A284QT20_ARMOS</name>
<organism evidence="1 2">
    <name type="scientific">Armillaria ostoyae</name>
    <name type="common">Armillaria root rot fungus</name>
    <dbReference type="NCBI Taxonomy" id="47428"/>
    <lineage>
        <taxon>Eukaryota</taxon>
        <taxon>Fungi</taxon>
        <taxon>Dikarya</taxon>
        <taxon>Basidiomycota</taxon>
        <taxon>Agaricomycotina</taxon>
        <taxon>Agaricomycetes</taxon>
        <taxon>Agaricomycetidae</taxon>
        <taxon>Agaricales</taxon>
        <taxon>Marasmiineae</taxon>
        <taxon>Physalacriaceae</taxon>
        <taxon>Armillaria</taxon>
    </lineage>
</organism>
<dbReference type="Proteomes" id="UP000219338">
    <property type="component" value="Unassembled WGS sequence"/>
</dbReference>
<dbReference type="OrthoDB" id="10620110at2759"/>
<keyword evidence="2" id="KW-1185">Reference proteome</keyword>